<keyword evidence="6" id="KW-0418">Kinase</keyword>
<proteinExistence type="predicted"/>
<dbReference type="Gene3D" id="3.30.565.10">
    <property type="entry name" value="Histidine kinase-like ATPase, C-terminal domain"/>
    <property type="match status" value="1"/>
</dbReference>
<evidence type="ECO:0000256" key="7">
    <source>
        <dbReference type="ARBA" id="ARBA00022840"/>
    </source>
</evidence>
<dbReference type="GO" id="GO:0004673">
    <property type="term" value="F:protein histidine kinase activity"/>
    <property type="evidence" value="ECO:0007669"/>
    <property type="project" value="UniProtKB-EC"/>
</dbReference>
<protein>
    <recommendedName>
        <fullName evidence="2">histidine kinase</fullName>
        <ecNumber evidence="2">2.7.13.3</ecNumber>
    </recommendedName>
</protein>
<keyword evidence="5" id="KW-0547">Nucleotide-binding</keyword>
<dbReference type="EMBL" id="CP015208">
    <property type="protein sequence ID" value="AOY56361.1"/>
    <property type="molecule type" value="Genomic_DNA"/>
</dbReference>
<dbReference type="PANTHER" id="PTHR41523:SF8">
    <property type="entry name" value="ETHYLENE RESPONSE SENSOR PROTEIN"/>
    <property type="match status" value="1"/>
</dbReference>
<dbReference type="Pfam" id="PF12282">
    <property type="entry name" value="GAF_PdtaS"/>
    <property type="match status" value="1"/>
</dbReference>
<evidence type="ECO:0000313" key="9">
    <source>
        <dbReference type="EMBL" id="AOY56361.1"/>
    </source>
</evidence>
<evidence type="ECO:0000256" key="1">
    <source>
        <dbReference type="ARBA" id="ARBA00000085"/>
    </source>
</evidence>
<dbReference type="AlphaFoldDB" id="A0A1D9DZY7"/>
<dbReference type="CDD" id="cd00130">
    <property type="entry name" value="PAS"/>
    <property type="match status" value="1"/>
</dbReference>
<dbReference type="PROSITE" id="PS50109">
    <property type="entry name" value="HIS_KIN"/>
    <property type="match status" value="1"/>
</dbReference>
<dbReference type="STRING" id="535712.A4Z71_05260"/>
<dbReference type="InterPro" id="IPR011495">
    <property type="entry name" value="Sig_transdc_His_kin_sub2_dim/P"/>
</dbReference>
<dbReference type="Gene3D" id="3.30.450.280">
    <property type="entry name" value="GAF domain"/>
    <property type="match status" value="1"/>
</dbReference>
<organism evidence="9 10">
    <name type="scientific">Candidatus Rhodoluna planktonica</name>
    <dbReference type="NCBI Taxonomy" id="535712"/>
    <lineage>
        <taxon>Bacteria</taxon>
        <taxon>Bacillati</taxon>
        <taxon>Actinomycetota</taxon>
        <taxon>Actinomycetes</taxon>
        <taxon>Micrococcales</taxon>
        <taxon>Microbacteriaceae</taxon>
        <taxon>Luna cluster</taxon>
        <taxon>Luna-1 subcluster</taxon>
        <taxon>Rhodoluna</taxon>
    </lineage>
</organism>
<dbReference type="InterPro" id="IPR013656">
    <property type="entry name" value="PAS_4"/>
</dbReference>
<evidence type="ECO:0000256" key="3">
    <source>
        <dbReference type="ARBA" id="ARBA00022553"/>
    </source>
</evidence>
<dbReference type="InterPro" id="IPR005467">
    <property type="entry name" value="His_kinase_dom"/>
</dbReference>
<dbReference type="GO" id="GO:0005524">
    <property type="term" value="F:ATP binding"/>
    <property type="evidence" value="ECO:0007669"/>
    <property type="project" value="UniProtKB-KW"/>
</dbReference>
<dbReference type="SUPFAM" id="SSF55785">
    <property type="entry name" value="PYP-like sensor domain (PAS domain)"/>
    <property type="match status" value="1"/>
</dbReference>
<dbReference type="Pfam" id="PF02518">
    <property type="entry name" value="HATPase_c"/>
    <property type="match status" value="1"/>
</dbReference>
<keyword evidence="3" id="KW-0597">Phosphoprotein</keyword>
<dbReference type="Pfam" id="PF08448">
    <property type="entry name" value="PAS_4"/>
    <property type="match status" value="1"/>
</dbReference>
<dbReference type="Gene3D" id="3.30.450.20">
    <property type="entry name" value="PAS domain"/>
    <property type="match status" value="1"/>
</dbReference>
<gene>
    <name evidence="9" type="ORF">A4Z71_05260</name>
</gene>
<dbReference type="InterPro" id="IPR022066">
    <property type="entry name" value="PdtaS_GAF"/>
</dbReference>
<evidence type="ECO:0000256" key="4">
    <source>
        <dbReference type="ARBA" id="ARBA00022679"/>
    </source>
</evidence>
<dbReference type="InterPro" id="IPR036890">
    <property type="entry name" value="HATPase_C_sf"/>
</dbReference>
<dbReference type="InterPro" id="IPR003594">
    <property type="entry name" value="HATPase_dom"/>
</dbReference>
<dbReference type="SUPFAM" id="SSF55874">
    <property type="entry name" value="ATPase domain of HSP90 chaperone/DNA topoisomerase II/histidine kinase"/>
    <property type="match status" value="1"/>
</dbReference>
<keyword evidence="10" id="KW-1185">Reference proteome</keyword>
<dbReference type="Proteomes" id="UP000243784">
    <property type="component" value="Chromosome"/>
</dbReference>
<comment type="catalytic activity">
    <reaction evidence="1">
        <text>ATP + protein L-histidine = ADP + protein N-phospho-L-histidine.</text>
        <dbReference type="EC" id="2.7.13.3"/>
    </reaction>
</comment>
<evidence type="ECO:0000313" key="10">
    <source>
        <dbReference type="Proteomes" id="UP000243784"/>
    </source>
</evidence>
<dbReference type="EC" id="2.7.13.3" evidence="2"/>
<keyword evidence="4" id="KW-0808">Transferase</keyword>
<dbReference type="Pfam" id="PF07568">
    <property type="entry name" value="HisKA_2"/>
    <property type="match status" value="1"/>
</dbReference>
<reference evidence="9 10" key="1">
    <citation type="journal article" date="2016" name="Biochim. Biophys. Acta">
        <title>Photochemical characterization of actinorhodopsin and its functional existence in the natural host.</title>
        <authorList>
            <person name="Nakamura S."/>
            <person name="Kikukawa T."/>
            <person name="Tamogami J."/>
            <person name="Kamiya M."/>
            <person name="Aizawa T."/>
            <person name="Hahn M.W."/>
            <person name="Ihara K."/>
            <person name="Kamo N."/>
            <person name="Demura M."/>
        </authorList>
    </citation>
    <scope>NUCLEOTIDE SEQUENCE [LARGE SCALE GENOMIC DNA]</scope>
    <source>
        <strain evidence="9 10">MWH-Dar1</strain>
    </source>
</reference>
<keyword evidence="7" id="KW-0067">ATP-binding</keyword>
<dbReference type="KEGG" id="rpla:A4Z71_05260"/>
<accession>A0A1D9DZY7</accession>
<evidence type="ECO:0000256" key="2">
    <source>
        <dbReference type="ARBA" id="ARBA00012438"/>
    </source>
</evidence>
<name>A0A1D9DZY7_9MICO</name>
<evidence type="ECO:0000259" key="8">
    <source>
        <dbReference type="PROSITE" id="PS50109"/>
    </source>
</evidence>
<evidence type="ECO:0000256" key="6">
    <source>
        <dbReference type="ARBA" id="ARBA00022777"/>
    </source>
</evidence>
<dbReference type="OrthoDB" id="9767435at2"/>
<feature type="domain" description="Histidine kinase" evidence="8">
    <location>
        <begin position="302"/>
        <end position="491"/>
    </location>
</feature>
<dbReference type="InterPro" id="IPR000014">
    <property type="entry name" value="PAS"/>
</dbReference>
<dbReference type="PANTHER" id="PTHR41523">
    <property type="entry name" value="TWO-COMPONENT SYSTEM SENSOR PROTEIN"/>
    <property type="match status" value="1"/>
</dbReference>
<dbReference type="RefSeq" id="WP_070954868.1">
    <property type="nucleotide sequence ID" value="NZ_CP015208.1"/>
</dbReference>
<dbReference type="InterPro" id="IPR038424">
    <property type="entry name" value="H_kinase_PdtaS_GAF_sf"/>
</dbReference>
<sequence length="491" mass="53427">MSTLSELVKRHSDASHSDVEWLHLLQVEWQLIADLVFADLVLWIPTRDGGFVAAGHARPSSAPTMFYRDISGEPIRKDWQGKVAKAYKEGVPVGLEQANGHDLEVSRLSAIPVRRRLNSKSEEVTSVPIAVVTKHANIAEAQTPNRLQLNYLSCGLELLNMVAQGAFPDFSNPTGPKRGAPRANDGLLRLDFDGNVVFASPNALSAFNRLGIAGELEGKSLAEAATPVLKGKSNVDESLPLVLTGRAPWRTDMDSRNVTLNVRAIPLKEQGVRTGALVLCRDVTELRRQERELITKDATIREIHHRVKNNLQTVASLLRIQSRRSDSEEVKEQLSQAMRRVAAIAVVHDTLSEGLAQDVNFDEVFDRALMLTSEVASLHNTTVKTLIDGKFGQLRSEVATPLAVALTEIVANAVEHGLAGKNGVVHVVAERKPKNLTITVSDNGVALDVNKIGTGLGTQIIKTLIEGELRGTINWMAPADGGSRVVIHIPL</sequence>
<dbReference type="InterPro" id="IPR035965">
    <property type="entry name" value="PAS-like_dom_sf"/>
</dbReference>
<evidence type="ECO:0000256" key="5">
    <source>
        <dbReference type="ARBA" id="ARBA00022741"/>
    </source>
</evidence>